<dbReference type="InterPro" id="IPR036388">
    <property type="entry name" value="WH-like_DNA-bd_sf"/>
</dbReference>
<dbReference type="AlphaFoldDB" id="A0A8I1GBX0"/>
<keyword evidence="2" id="KW-0238">DNA-binding</keyword>
<dbReference type="GO" id="GO:0006355">
    <property type="term" value="P:regulation of DNA-templated transcription"/>
    <property type="evidence" value="ECO:0007669"/>
    <property type="project" value="InterPro"/>
</dbReference>
<dbReference type="SUPFAM" id="SSF46894">
    <property type="entry name" value="C-terminal effector domain of the bipartite response regulators"/>
    <property type="match status" value="1"/>
</dbReference>
<gene>
    <name evidence="5" type="ORF">JDN41_00600</name>
</gene>
<dbReference type="PANTHER" id="PTHR44688">
    <property type="entry name" value="DNA-BINDING TRANSCRIPTIONAL ACTIVATOR DEVR_DOSR"/>
    <property type="match status" value="1"/>
</dbReference>
<protein>
    <submittedName>
        <fullName evidence="5">LuxR family transcriptional regulator</fullName>
    </submittedName>
</protein>
<dbReference type="PROSITE" id="PS50043">
    <property type="entry name" value="HTH_LUXR_2"/>
    <property type="match status" value="1"/>
</dbReference>
<evidence type="ECO:0000313" key="5">
    <source>
        <dbReference type="EMBL" id="MBJ7542054.1"/>
    </source>
</evidence>
<keyword evidence="3" id="KW-0804">Transcription</keyword>
<dbReference type="RefSeq" id="WP_155955309.1">
    <property type="nucleotide sequence ID" value="NZ_JAEMUK010000002.1"/>
</dbReference>
<dbReference type="InterPro" id="IPR000792">
    <property type="entry name" value="Tscrpt_reg_LuxR_C"/>
</dbReference>
<evidence type="ECO:0000313" key="6">
    <source>
        <dbReference type="Proteomes" id="UP000623250"/>
    </source>
</evidence>
<dbReference type="CDD" id="cd06170">
    <property type="entry name" value="LuxR_C_like"/>
    <property type="match status" value="1"/>
</dbReference>
<dbReference type="Gene3D" id="1.10.10.10">
    <property type="entry name" value="Winged helix-like DNA-binding domain superfamily/Winged helix DNA-binding domain"/>
    <property type="match status" value="1"/>
</dbReference>
<dbReference type="GO" id="GO:0003677">
    <property type="term" value="F:DNA binding"/>
    <property type="evidence" value="ECO:0007669"/>
    <property type="project" value="UniProtKB-KW"/>
</dbReference>
<reference evidence="5 6" key="1">
    <citation type="submission" date="2020-12" db="EMBL/GenBank/DDBJ databases">
        <title>Revised draft genomes of Rhodomicrobium vannielii ATCC 17100 and Rhodomicrobium udaipurense JA643.</title>
        <authorList>
            <person name="Conners E.M."/>
            <person name="Davenport E.J."/>
            <person name="Bose A."/>
        </authorList>
    </citation>
    <scope>NUCLEOTIDE SEQUENCE [LARGE SCALE GENOMIC DNA]</scope>
    <source>
        <strain evidence="5 6">JA643</strain>
    </source>
</reference>
<dbReference type="InterPro" id="IPR005143">
    <property type="entry name" value="TF_LuxR_autoind-bd_dom"/>
</dbReference>
<dbReference type="Pfam" id="PF03472">
    <property type="entry name" value="Autoind_bind"/>
    <property type="match status" value="1"/>
</dbReference>
<keyword evidence="1" id="KW-0805">Transcription regulation</keyword>
<feature type="domain" description="HTH luxR-type" evidence="4">
    <location>
        <begin position="204"/>
        <end position="269"/>
    </location>
</feature>
<dbReference type="SMART" id="SM00421">
    <property type="entry name" value="HTH_LUXR"/>
    <property type="match status" value="1"/>
</dbReference>
<dbReference type="EMBL" id="JAEMUK010000002">
    <property type="protein sequence ID" value="MBJ7542054.1"/>
    <property type="molecule type" value="Genomic_DNA"/>
</dbReference>
<dbReference type="Gene3D" id="3.30.450.80">
    <property type="entry name" value="Transcription factor LuxR-like, autoinducer-binding domain"/>
    <property type="match status" value="1"/>
</dbReference>
<evidence type="ECO:0000259" key="4">
    <source>
        <dbReference type="PROSITE" id="PS50043"/>
    </source>
</evidence>
<dbReference type="InterPro" id="IPR016032">
    <property type="entry name" value="Sig_transdc_resp-reg_C-effctor"/>
</dbReference>
<proteinExistence type="predicted"/>
<dbReference type="PANTHER" id="PTHR44688:SF16">
    <property type="entry name" value="DNA-BINDING TRANSCRIPTIONAL ACTIVATOR DEVR_DOSR"/>
    <property type="match status" value="1"/>
</dbReference>
<dbReference type="InterPro" id="IPR036693">
    <property type="entry name" value="TF_LuxR_autoind-bd_dom_sf"/>
</dbReference>
<accession>A0A8I1GBX0</accession>
<evidence type="ECO:0000256" key="1">
    <source>
        <dbReference type="ARBA" id="ARBA00023015"/>
    </source>
</evidence>
<dbReference type="PRINTS" id="PR00038">
    <property type="entry name" value="HTHLUXR"/>
</dbReference>
<evidence type="ECO:0000256" key="3">
    <source>
        <dbReference type="ARBA" id="ARBA00023163"/>
    </source>
</evidence>
<dbReference type="SUPFAM" id="SSF75516">
    <property type="entry name" value="Pheromone-binding domain of LuxR-like quorum-sensing transcription factors"/>
    <property type="match status" value="1"/>
</dbReference>
<name>A0A8I1GBX0_9HYPH</name>
<sequence length="277" mass="30640">MATQSESVRVSVDACTDLTRFGAHVVMDRFAIERFIEDANAAKSSKEVSALFGKALAVFGYDRYCYSLITDHPSLGLNAGHGIVCNYPDDWMEHYRLNQYEKKDPVPQYGISASRPFTWASVVAQRKWHPDQMKVMHEAEEARLCDGIAVPVCGVNGELAGFGIASSHGGVSPDRALLHKVQALAIQFHLAFTELEKIETPLTEDMAGVYLTEREKEIMSWAAEGKSDSVIAEILGVSHSTVRFHMNNVFKKLNANERTLATVKAIRHGLILPSFIG</sequence>
<comment type="caution">
    <text evidence="5">The sequence shown here is derived from an EMBL/GenBank/DDBJ whole genome shotgun (WGS) entry which is preliminary data.</text>
</comment>
<dbReference type="Proteomes" id="UP000623250">
    <property type="component" value="Unassembled WGS sequence"/>
</dbReference>
<keyword evidence="6" id="KW-1185">Reference proteome</keyword>
<evidence type="ECO:0000256" key="2">
    <source>
        <dbReference type="ARBA" id="ARBA00023125"/>
    </source>
</evidence>
<organism evidence="5 6">
    <name type="scientific">Rhodomicrobium udaipurense</name>
    <dbReference type="NCBI Taxonomy" id="1202716"/>
    <lineage>
        <taxon>Bacteria</taxon>
        <taxon>Pseudomonadati</taxon>
        <taxon>Pseudomonadota</taxon>
        <taxon>Alphaproteobacteria</taxon>
        <taxon>Hyphomicrobiales</taxon>
        <taxon>Hyphomicrobiaceae</taxon>
        <taxon>Rhodomicrobium</taxon>
    </lineage>
</organism>
<dbReference type="Pfam" id="PF00196">
    <property type="entry name" value="GerE"/>
    <property type="match status" value="1"/>
</dbReference>